<name>X6NEQ1_RETFI</name>
<dbReference type="GO" id="GO:0060271">
    <property type="term" value="P:cilium assembly"/>
    <property type="evidence" value="ECO:0007669"/>
    <property type="project" value="TreeGrafter"/>
</dbReference>
<evidence type="ECO:0000259" key="3">
    <source>
        <dbReference type="Pfam" id="PF23360"/>
    </source>
</evidence>
<keyword evidence="2" id="KW-0812">Transmembrane</keyword>
<comment type="caution">
    <text evidence="6">The sequence shown here is derived from an EMBL/GenBank/DDBJ whole genome shotgun (WGS) entry which is preliminary data.</text>
</comment>
<evidence type="ECO:0000259" key="5">
    <source>
        <dbReference type="Pfam" id="PF23743"/>
    </source>
</evidence>
<dbReference type="GO" id="GO:0034464">
    <property type="term" value="C:BBSome"/>
    <property type="evidence" value="ECO:0007669"/>
    <property type="project" value="TreeGrafter"/>
</dbReference>
<dbReference type="Pfam" id="PF23360">
    <property type="entry name" value="BBS7_GAE"/>
    <property type="match status" value="1"/>
</dbReference>
<dbReference type="InterPro" id="IPR056334">
    <property type="entry name" value="BBS7_GAE_dom"/>
</dbReference>
<proteinExistence type="predicted"/>
<dbReference type="EMBL" id="ASPP01009221">
    <property type="protein sequence ID" value="ETO24441.1"/>
    <property type="molecule type" value="Genomic_DNA"/>
</dbReference>
<dbReference type="GO" id="GO:0008104">
    <property type="term" value="P:intracellular protein localization"/>
    <property type="evidence" value="ECO:0007669"/>
    <property type="project" value="TreeGrafter"/>
</dbReference>
<reference evidence="6 7" key="1">
    <citation type="journal article" date="2013" name="Curr. Biol.">
        <title>The Genome of the Foraminiferan Reticulomyxa filosa.</title>
        <authorList>
            <person name="Glockner G."/>
            <person name="Hulsmann N."/>
            <person name="Schleicher M."/>
            <person name="Noegel A.A."/>
            <person name="Eichinger L."/>
            <person name="Gallinger C."/>
            <person name="Pawlowski J."/>
            <person name="Sierra R."/>
            <person name="Euteneuer U."/>
            <person name="Pillet L."/>
            <person name="Moustafa A."/>
            <person name="Platzer M."/>
            <person name="Groth M."/>
            <person name="Szafranski K."/>
            <person name="Schliwa M."/>
        </authorList>
    </citation>
    <scope>NUCLEOTIDE SEQUENCE [LARGE SCALE GENOMIC DNA]</scope>
</reference>
<accession>X6NEQ1</accession>
<feature type="domain" description="BBS7 beta-propeller" evidence="5">
    <location>
        <begin position="25"/>
        <end position="342"/>
    </location>
</feature>
<evidence type="ECO:0000313" key="7">
    <source>
        <dbReference type="Proteomes" id="UP000023152"/>
    </source>
</evidence>
<dbReference type="InterPro" id="IPR056332">
    <property type="entry name" value="Beta-prop_BBS7"/>
</dbReference>
<dbReference type="InterPro" id="IPR056333">
    <property type="entry name" value="BBS7_pf_dom"/>
</dbReference>
<organism evidence="6 7">
    <name type="scientific">Reticulomyxa filosa</name>
    <dbReference type="NCBI Taxonomy" id="46433"/>
    <lineage>
        <taxon>Eukaryota</taxon>
        <taxon>Sar</taxon>
        <taxon>Rhizaria</taxon>
        <taxon>Retaria</taxon>
        <taxon>Foraminifera</taxon>
        <taxon>Monothalamids</taxon>
        <taxon>Reticulomyxidae</taxon>
        <taxon>Reticulomyxa</taxon>
    </lineage>
</organism>
<dbReference type="PANTHER" id="PTHR16074">
    <property type="entry name" value="BARDET-BIEDL SYNDROME 7 PROTEIN"/>
    <property type="match status" value="1"/>
</dbReference>
<feature type="domain" description="BBS7 platform" evidence="4">
    <location>
        <begin position="551"/>
        <end position="610"/>
    </location>
</feature>
<keyword evidence="7" id="KW-1185">Reference proteome</keyword>
<dbReference type="OrthoDB" id="414590at2759"/>
<dbReference type="AlphaFoldDB" id="X6NEQ1"/>
<dbReference type="GO" id="GO:0036064">
    <property type="term" value="C:ciliary basal body"/>
    <property type="evidence" value="ECO:0007669"/>
    <property type="project" value="TreeGrafter"/>
</dbReference>
<dbReference type="Pfam" id="PF23361">
    <property type="entry name" value="BBS7_pf"/>
    <property type="match status" value="1"/>
</dbReference>
<evidence type="ECO:0000256" key="1">
    <source>
        <dbReference type="SAM" id="Coils"/>
    </source>
</evidence>
<evidence type="ECO:0000313" key="6">
    <source>
        <dbReference type="EMBL" id="ETO24441.1"/>
    </source>
</evidence>
<dbReference type="SUPFAM" id="SSF50978">
    <property type="entry name" value="WD40 repeat-like"/>
    <property type="match status" value="1"/>
</dbReference>
<evidence type="ECO:0000256" key="2">
    <source>
        <dbReference type="SAM" id="Phobius"/>
    </source>
</evidence>
<dbReference type="GO" id="GO:0016020">
    <property type="term" value="C:membrane"/>
    <property type="evidence" value="ECO:0007669"/>
    <property type="project" value="TreeGrafter"/>
</dbReference>
<dbReference type="PANTHER" id="PTHR16074:SF4">
    <property type="entry name" value="BARDET-BIEDL SYNDROME 7 PROTEIN"/>
    <property type="match status" value="1"/>
</dbReference>
<keyword evidence="1" id="KW-0175">Coiled coil</keyword>
<feature type="domain" description="BBS7 GAE" evidence="3">
    <location>
        <begin position="428"/>
        <end position="532"/>
    </location>
</feature>
<dbReference type="GO" id="GO:0005930">
    <property type="term" value="C:axoneme"/>
    <property type="evidence" value="ECO:0007669"/>
    <property type="project" value="TreeGrafter"/>
</dbReference>
<sequence length="706" mass="79738">MDVKSEGTIPCTIVFRGPSTNLNTLQVIPSQKTCKNEKVVIGDKCGNITCFKCRKDFAGQCQLEHIFVETRPNAICGVIVNEGCVYVSHGQVLEGFKKKGKPIYKLKIGLNECITSFQFSADNKLHCVGGYVYNCYENEKDIHFFMANDSIRSLLLVDLGLKGMCPVLGCQDKYIRVLEGSQVLHDIPVDGAVLCLCEIPCTLKVQGETTQSKFPIQLIYGTEQGTLGQVWMTKEKFEKGWTVSTSSISAINCLRVYDFYKNELSLQNNSIQIMVGYDNGLLQIWSIDLPQASNDQVINMSNKPHIIGSETLHESITGIDVGYISGVTNIDIIVATYSGKVILFHCDPRRDFASWQHEQETKVNHLQTTLKEDSLCTLIEKNNLCKTQFENMKPRLQQEVDDIKKEIVSKKAKYHEKSKELIAVETQFELKHSLKLLPSEACHVLTLEIGIPIHLVCVQSSVKVITLDVEAHFGITTQHDDAQGNYYLACQADESSITRFSWKFRCMEGVQGELLCFVMSRTPPKTCQSIKYSLKALSLHSSFNEFTDQLFTPEKPQNTLSIFGDFNARNLNYWLQQCLPDVPTRLTTDNSTPLAWKCALTGSFLTFQFQLAKTCNICIRGNIFDVLVFKYLFLSLHPLDHAHRNNCAQFRSDSVASIRILQDFITKTSIKEGLVLSSVTTGFFFFFYLQSNVVVYFSATYPKYFI</sequence>
<dbReference type="InterPro" id="IPR036322">
    <property type="entry name" value="WD40_repeat_dom_sf"/>
</dbReference>
<keyword evidence="2" id="KW-0472">Membrane</keyword>
<keyword evidence="2" id="KW-1133">Transmembrane helix</keyword>
<evidence type="ECO:0000259" key="4">
    <source>
        <dbReference type="Pfam" id="PF23361"/>
    </source>
</evidence>
<feature type="coiled-coil region" evidence="1">
    <location>
        <begin position="386"/>
        <end position="413"/>
    </location>
</feature>
<protein>
    <submittedName>
        <fullName evidence="6">Uncharacterized protein</fullName>
    </submittedName>
</protein>
<dbReference type="Proteomes" id="UP000023152">
    <property type="component" value="Unassembled WGS sequence"/>
</dbReference>
<feature type="transmembrane region" description="Helical" evidence="2">
    <location>
        <begin position="674"/>
        <end position="697"/>
    </location>
</feature>
<gene>
    <name evidence="6" type="ORF">RFI_12719</name>
</gene>
<dbReference type="Pfam" id="PF23743">
    <property type="entry name" value="Beta-prop_BBS7"/>
    <property type="match status" value="1"/>
</dbReference>